<organism evidence="3 4">
    <name type="scientific">Hyalangium minutum</name>
    <dbReference type="NCBI Taxonomy" id="394096"/>
    <lineage>
        <taxon>Bacteria</taxon>
        <taxon>Pseudomonadati</taxon>
        <taxon>Myxococcota</taxon>
        <taxon>Myxococcia</taxon>
        <taxon>Myxococcales</taxon>
        <taxon>Cystobacterineae</taxon>
        <taxon>Archangiaceae</taxon>
        <taxon>Hyalangium</taxon>
    </lineage>
</organism>
<dbReference type="EMBL" id="JMCB01000008">
    <property type="protein sequence ID" value="KFE67223.1"/>
    <property type="molecule type" value="Genomic_DNA"/>
</dbReference>
<accession>A0A085WHR0</accession>
<proteinExistence type="predicted"/>
<protein>
    <recommendedName>
        <fullName evidence="2">Winged helix-turn helix domain-containing protein</fullName>
    </recommendedName>
</protein>
<feature type="compositionally biased region" description="Low complexity" evidence="1">
    <location>
        <begin position="70"/>
        <end position="82"/>
    </location>
</feature>
<feature type="region of interest" description="Disordered" evidence="1">
    <location>
        <begin position="68"/>
        <end position="92"/>
    </location>
</feature>
<dbReference type="AlphaFoldDB" id="A0A085WHR0"/>
<evidence type="ECO:0000259" key="2">
    <source>
        <dbReference type="Pfam" id="PF13592"/>
    </source>
</evidence>
<sequence>MELLLKAMERDPRQQGYAFARWTCARLAVHLEQHAGVHISLDWGGEVLRRHGFGWPEAVGLLRRIRRRGSPPSESLPLSGISRDGLDQNVRM</sequence>
<evidence type="ECO:0000313" key="4">
    <source>
        <dbReference type="Proteomes" id="UP000028725"/>
    </source>
</evidence>
<comment type="caution">
    <text evidence="3">The sequence shown here is derived from an EMBL/GenBank/DDBJ whole genome shotgun (WGS) entry which is preliminary data.</text>
</comment>
<name>A0A085WHR0_9BACT</name>
<reference evidence="3 4" key="1">
    <citation type="submission" date="2014-04" db="EMBL/GenBank/DDBJ databases">
        <title>Genome assembly of Hyalangium minutum DSM 14724.</title>
        <authorList>
            <person name="Sharma G."/>
            <person name="Subramanian S."/>
        </authorList>
    </citation>
    <scope>NUCLEOTIDE SEQUENCE [LARGE SCALE GENOMIC DNA]</scope>
    <source>
        <strain evidence="3 4">DSM 14724</strain>
    </source>
</reference>
<dbReference type="Pfam" id="PF13592">
    <property type="entry name" value="HTH_33"/>
    <property type="match status" value="1"/>
</dbReference>
<keyword evidence="4" id="KW-1185">Reference proteome</keyword>
<feature type="domain" description="Winged helix-turn helix" evidence="2">
    <location>
        <begin position="19"/>
        <end position="55"/>
    </location>
</feature>
<dbReference type="Proteomes" id="UP000028725">
    <property type="component" value="Unassembled WGS sequence"/>
</dbReference>
<evidence type="ECO:0000313" key="3">
    <source>
        <dbReference type="EMBL" id="KFE67223.1"/>
    </source>
</evidence>
<dbReference type="STRING" id="394096.DB31_8576"/>
<evidence type="ECO:0000256" key="1">
    <source>
        <dbReference type="SAM" id="MobiDB-lite"/>
    </source>
</evidence>
<gene>
    <name evidence="3" type="ORF">DB31_8576</name>
</gene>
<dbReference type="InterPro" id="IPR025959">
    <property type="entry name" value="Winged_HTH_dom"/>
</dbReference>